<sequence>MSDSILLVRTGTEEGCITGGVSLDLLGARLLQYGYYLDVQPRVLGTQEDISFTQPALVIIELDSNKALEALELSYKLKSSALTAHIPVLVVSNISEVNLVNQFYQTGVSYYIHLMRTRRKNSNIKAIEHICDISMGFIHHTYGTPAPTSLNTKRSNYIGSGLMHSPLDN</sequence>
<name>A0A8T7M335_9CHLR</name>
<dbReference type="Proteomes" id="UP000521676">
    <property type="component" value="Unassembled WGS sequence"/>
</dbReference>
<keyword evidence="4" id="KW-1185">Reference proteome</keyword>
<proteinExistence type="predicted"/>
<evidence type="ECO:0000313" key="4">
    <source>
        <dbReference type="Proteomes" id="UP001431572"/>
    </source>
</evidence>
<accession>A0A8T7M335</accession>
<evidence type="ECO:0000313" key="3">
    <source>
        <dbReference type="Proteomes" id="UP000521676"/>
    </source>
</evidence>
<protein>
    <submittedName>
        <fullName evidence="1">Uncharacterized protein</fullName>
    </submittedName>
</protein>
<dbReference type="EMBL" id="JACATZ010000001">
    <property type="protein sequence ID" value="NWJ45265.1"/>
    <property type="molecule type" value="Genomic_DNA"/>
</dbReference>
<evidence type="ECO:0000313" key="1">
    <source>
        <dbReference type="EMBL" id="NWJ45265.1"/>
    </source>
</evidence>
<reference evidence="2" key="2">
    <citation type="journal article" date="2024" name="Nature">
        <title>Anoxygenic phototroph of the Chloroflexota uses a type I reaction centre.</title>
        <authorList>
            <person name="Tsuji J.M."/>
            <person name="Shaw N.A."/>
            <person name="Nagashima S."/>
            <person name="Venkiteswaran J.J."/>
            <person name="Schiff S.L."/>
            <person name="Watanabe T."/>
            <person name="Fukui M."/>
            <person name="Hanada S."/>
            <person name="Tank M."/>
            <person name="Neufeld J.D."/>
        </authorList>
    </citation>
    <scope>NUCLEOTIDE SEQUENCE</scope>
    <source>
        <strain evidence="2">L227-S17</strain>
    </source>
</reference>
<gene>
    <name evidence="1" type="ORF">HXX08_05235</name>
    <name evidence="2" type="ORF">OZ401_000396</name>
</gene>
<reference evidence="1 3" key="1">
    <citation type="submission" date="2020-06" db="EMBL/GenBank/DDBJ databases">
        <title>Anoxygenic phototrophic Chloroflexota member uses a Type I reaction center.</title>
        <authorList>
            <person name="Tsuji J.M."/>
            <person name="Shaw N.A."/>
            <person name="Nagashima S."/>
            <person name="Venkiteswaran J."/>
            <person name="Schiff S.L."/>
            <person name="Hanada S."/>
            <person name="Tank M."/>
            <person name="Neufeld J.D."/>
        </authorList>
    </citation>
    <scope>NUCLEOTIDE SEQUENCE [LARGE SCALE GENOMIC DNA]</scope>
    <source>
        <strain evidence="1">L227-S17</strain>
    </source>
</reference>
<dbReference type="AlphaFoldDB" id="A0A8T7M335"/>
<evidence type="ECO:0000313" key="2">
    <source>
        <dbReference type="EMBL" id="WJW67141.1"/>
    </source>
</evidence>
<dbReference type="Proteomes" id="UP001431572">
    <property type="component" value="Chromosome 1"/>
</dbReference>
<organism evidence="1 3">
    <name type="scientific">Candidatus Chlorohelix allophototropha</name>
    <dbReference type="NCBI Taxonomy" id="3003348"/>
    <lineage>
        <taxon>Bacteria</taxon>
        <taxon>Bacillati</taxon>
        <taxon>Chloroflexota</taxon>
        <taxon>Chloroflexia</taxon>
        <taxon>Candidatus Chloroheliales</taxon>
        <taxon>Candidatus Chloroheliaceae</taxon>
        <taxon>Candidatus Chlorohelix</taxon>
    </lineage>
</organism>
<dbReference type="EMBL" id="CP128399">
    <property type="protein sequence ID" value="WJW67141.1"/>
    <property type="molecule type" value="Genomic_DNA"/>
</dbReference>
<dbReference type="RefSeq" id="WP_341469037.1">
    <property type="nucleotide sequence ID" value="NZ_CP128399.1"/>
</dbReference>